<dbReference type="InterPro" id="IPR024169">
    <property type="entry name" value="SP_NH2Trfase/AEP_transaminase"/>
</dbReference>
<keyword evidence="3" id="KW-0663">Pyridoxal phosphate</keyword>
<evidence type="ECO:0000256" key="3">
    <source>
        <dbReference type="ARBA" id="ARBA00022898"/>
    </source>
</evidence>
<dbReference type="Gene3D" id="3.40.640.10">
    <property type="entry name" value="Type I PLP-dependent aspartate aminotransferase-like (Major domain)"/>
    <property type="match status" value="1"/>
</dbReference>
<dbReference type="EMBL" id="WMBF01000018">
    <property type="protein sequence ID" value="MBW5420710.1"/>
    <property type="molecule type" value="Genomic_DNA"/>
</dbReference>
<comment type="similarity">
    <text evidence="2 4">Belongs to the class-V pyridoxal-phosphate-dependent aminotransferase family.</text>
</comment>
<proteinExistence type="inferred from homology"/>
<comment type="caution">
    <text evidence="7">The sequence shown here is derived from an EMBL/GenBank/DDBJ whole genome shotgun (WGS) entry which is preliminary data.</text>
</comment>
<dbReference type="Proteomes" id="UP001197114">
    <property type="component" value="Unassembled WGS sequence"/>
</dbReference>
<dbReference type="SUPFAM" id="SSF53383">
    <property type="entry name" value="PLP-dependent transferases"/>
    <property type="match status" value="1"/>
</dbReference>
<dbReference type="PANTHER" id="PTHR21152:SF40">
    <property type="entry name" value="ALANINE--GLYOXYLATE AMINOTRANSFERASE"/>
    <property type="match status" value="1"/>
</dbReference>
<sequence>MKLRLATPGPTEVPQRLLLAGAREIIHHRSPEMEALIREINEGLPPLFGTDHPVYTIATSGTGAMEAAVANCFSATDEVLVVSNGYFGERFQAICRNYGLTVHVVESEWGTSVDPQRVAKAYAQHPGIRGVFVVYSETSTGALNDVQAIGQIFRDTDVVVVVDAISGLLAHPLLMDEWGLDVVLAASHKGFMLPPGLAFIALSDKAWTAVERSSGPTYYWSFERLRHFYPMSSSSPAVSLLLGLHESLKMLAEEGLPAFQKRHAALGRAAERALLALGFTTFIQPPHSRSHVITSALAPEGIDTSQLLKTLSTQYGLTMTGGQAHLKGKLIRVGHVGAADALDLCAVFGALEMSLLALGHRFTPGIGVGEVVRTFHESVPSTKR</sequence>
<keyword evidence="7" id="KW-0032">Aminotransferase</keyword>
<evidence type="ECO:0000256" key="5">
    <source>
        <dbReference type="RuleBase" id="RU004504"/>
    </source>
</evidence>
<dbReference type="PANTHER" id="PTHR21152">
    <property type="entry name" value="AMINOTRANSFERASE CLASS V"/>
    <property type="match status" value="1"/>
</dbReference>
<dbReference type="GO" id="GO:0008483">
    <property type="term" value="F:transaminase activity"/>
    <property type="evidence" value="ECO:0007669"/>
    <property type="project" value="UniProtKB-KW"/>
</dbReference>
<keyword evidence="7" id="KW-0808">Transferase</keyword>
<keyword evidence="8" id="KW-1185">Reference proteome</keyword>
<evidence type="ECO:0000259" key="6">
    <source>
        <dbReference type="Pfam" id="PF00266"/>
    </source>
</evidence>
<gene>
    <name evidence="7" type="ORF">GKQ77_03880</name>
</gene>
<dbReference type="Pfam" id="PF00266">
    <property type="entry name" value="Aminotran_5"/>
    <property type="match status" value="1"/>
</dbReference>
<dbReference type="InterPro" id="IPR020578">
    <property type="entry name" value="Aminotrans_V_PyrdxlP_BS"/>
</dbReference>
<comment type="cofactor">
    <cofactor evidence="1 5">
        <name>pyridoxal 5'-phosphate</name>
        <dbReference type="ChEBI" id="CHEBI:597326"/>
    </cofactor>
</comment>
<dbReference type="PIRSF" id="PIRSF000524">
    <property type="entry name" value="SPT"/>
    <property type="match status" value="1"/>
</dbReference>
<dbReference type="InterPro" id="IPR015421">
    <property type="entry name" value="PyrdxlP-dep_Trfase_major"/>
</dbReference>
<evidence type="ECO:0000313" key="8">
    <source>
        <dbReference type="Proteomes" id="UP001197114"/>
    </source>
</evidence>
<feature type="domain" description="Aminotransferase class V" evidence="6">
    <location>
        <begin position="25"/>
        <end position="324"/>
    </location>
</feature>
<dbReference type="PROSITE" id="PS00595">
    <property type="entry name" value="AA_TRANSFER_CLASS_5"/>
    <property type="match status" value="1"/>
</dbReference>
<evidence type="ECO:0000256" key="1">
    <source>
        <dbReference type="ARBA" id="ARBA00001933"/>
    </source>
</evidence>
<evidence type="ECO:0000256" key="4">
    <source>
        <dbReference type="RuleBase" id="RU004075"/>
    </source>
</evidence>
<evidence type="ECO:0000256" key="2">
    <source>
        <dbReference type="ARBA" id="ARBA00009236"/>
    </source>
</evidence>
<evidence type="ECO:0000313" key="7">
    <source>
        <dbReference type="EMBL" id="MBW5420710.1"/>
    </source>
</evidence>
<organism evidence="7 8">
    <name type="scientific">Streptomyces anatolicus</name>
    <dbReference type="NCBI Taxonomy" id="2675858"/>
    <lineage>
        <taxon>Bacteria</taxon>
        <taxon>Bacillati</taxon>
        <taxon>Actinomycetota</taxon>
        <taxon>Actinomycetes</taxon>
        <taxon>Kitasatosporales</taxon>
        <taxon>Streptomycetaceae</taxon>
        <taxon>Streptomyces</taxon>
    </lineage>
</organism>
<dbReference type="InterPro" id="IPR015424">
    <property type="entry name" value="PyrdxlP-dep_Trfase"/>
</dbReference>
<dbReference type="RefSeq" id="WP_219687277.1">
    <property type="nucleotide sequence ID" value="NZ_WMBF01000018.1"/>
</dbReference>
<dbReference type="InterPro" id="IPR015422">
    <property type="entry name" value="PyrdxlP-dep_Trfase_small"/>
</dbReference>
<accession>A0ABS6YH38</accession>
<dbReference type="InterPro" id="IPR000192">
    <property type="entry name" value="Aminotrans_V_dom"/>
</dbReference>
<name>A0ABS6YH38_9ACTN</name>
<reference evidence="7 8" key="1">
    <citation type="submission" date="2019-11" db="EMBL/GenBank/DDBJ databases">
        <authorList>
            <person name="Ay H."/>
        </authorList>
    </citation>
    <scope>NUCLEOTIDE SEQUENCE [LARGE SCALE GENOMIC DNA]</scope>
    <source>
        <strain evidence="7 8">BG9H</strain>
    </source>
</reference>
<protein>
    <submittedName>
        <fullName evidence="7">Aminotransferase class V-fold PLP-dependent enzyme</fullName>
    </submittedName>
</protein>
<dbReference type="Gene3D" id="3.90.1150.10">
    <property type="entry name" value="Aspartate Aminotransferase, domain 1"/>
    <property type="match status" value="1"/>
</dbReference>